<feature type="domain" description="Histidine kinase/HSP90-like ATPase" evidence="1">
    <location>
        <begin position="18"/>
        <end position="85"/>
    </location>
</feature>
<dbReference type="GO" id="GO:0016301">
    <property type="term" value="F:kinase activity"/>
    <property type="evidence" value="ECO:0007669"/>
    <property type="project" value="UniProtKB-KW"/>
</dbReference>
<keyword evidence="2" id="KW-0418">Kinase</keyword>
<organism evidence="2 3">
    <name type="scientific">Actinophytocola oryzae</name>
    <dbReference type="NCBI Taxonomy" id="502181"/>
    <lineage>
        <taxon>Bacteria</taxon>
        <taxon>Bacillati</taxon>
        <taxon>Actinomycetota</taxon>
        <taxon>Actinomycetes</taxon>
        <taxon>Pseudonocardiales</taxon>
        <taxon>Pseudonocardiaceae</taxon>
    </lineage>
</organism>
<comment type="caution">
    <text evidence="2">The sequence shown here is derived from an EMBL/GenBank/DDBJ whole genome shotgun (WGS) entry which is preliminary data.</text>
</comment>
<keyword evidence="2" id="KW-0808">Transferase</keyword>
<evidence type="ECO:0000313" key="2">
    <source>
        <dbReference type="EMBL" id="TDV53858.1"/>
    </source>
</evidence>
<dbReference type="RefSeq" id="WP_133902876.1">
    <property type="nucleotide sequence ID" value="NZ_SOCP01000004.1"/>
</dbReference>
<evidence type="ECO:0000313" key="3">
    <source>
        <dbReference type="Proteomes" id="UP000294927"/>
    </source>
</evidence>
<dbReference type="Gene3D" id="3.30.565.10">
    <property type="entry name" value="Histidine kinase-like ATPase, C-terminal domain"/>
    <property type="match status" value="1"/>
</dbReference>
<evidence type="ECO:0000259" key="1">
    <source>
        <dbReference type="Pfam" id="PF13581"/>
    </source>
</evidence>
<reference evidence="2 3" key="1">
    <citation type="submission" date="2019-03" db="EMBL/GenBank/DDBJ databases">
        <title>Genomic Encyclopedia of Archaeal and Bacterial Type Strains, Phase II (KMG-II): from individual species to whole genera.</title>
        <authorList>
            <person name="Goeker M."/>
        </authorList>
    </citation>
    <scope>NUCLEOTIDE SEQUENCE [LARGE SCALE GENOMIC DNA]</scope>
    <source>
        <strain evidence="2 3">DSM 45499</strain>
    </source>
</reference>
<dbReference type="AlphaFoldDB" id="A0A4R7VW41"/>
<dbReference type="InterPro" id="IPR036890">
    <property type="entry name" value="HATPase_C_sf"/>
</dbReference>
<protein>
    <submittedName>
        <fullName evidence="2">Serine/threonine-protein kinase RsbW</fullName>
    </submittedName>
</protein>
<sequence length="145" mass="15570">MFEGTEDGSPEEIELRIAAVLTNLPIIRSLAASIAMRADFDLDSIADLRLAVDEACSTLITQGTPDAVLRCSFQVSADEIRFVVTVPSTSDTKPSSDSFGWRVLTTLTDHTATWVDGPSDDSADASSPHLVHIELAKRRVEGLPG</sequence>
<dbReference type="EMBL" id="SOCP01000004">
    <property type="protein sequence ID" value="TDV53858.1"/>
    <property type="molecule type" value="Genomic_DNA"/>
</dbReference>
<dbReference type="OrthoDB" id="3694612at2"/>
<keyword evidence="3" id="KW-1185">Reference proteome</keyword>
<accession>A0A4R7VW41</accession>
<proteinExistence type="predicted"/>
<dbReference type="Proteomes" id="UP000294927">
    <property type="component" value="Unassembled WGS sequence"/>
</dbReference>
<dbReference type="InterPro" id="IPR003594">
    <property type="entry name" value="HATPase_dom"/>
</dbReference>
<gene>
    <name evidence="2" type="ORF">CLV71_104326</name>
</gene>
<name>A0A4R7VW41_9PSEU</name>
<dbReference type="Pfam" id="PF13581">
    <property type="entry name" value="HATPase_c_2"/>
    <property type="match status" value="1"/>
</dbReference>